<protein>
    <submittedName>
        <fullName evidence="2">GNAT family N-acetyltransferase</fullName>
    </submittedName>
</protein>
<dbReference type="Pfam" id="PF00583">
    <property type="entry name" value="Acetyltransf_1"/>
    <property type="match status" value="1"/>
</dbReference>
<name>A0A4Q1CEQ8_9BACT</name>
<dbReference type="OrthoDB" id="5419426at2"/>
<dbReference type="EMBL" id="SDHW01000006">
    <property type="protein sequence ID" value="RXK58301.1"/>
    <property type="molecule type" value="Genomic_DNA"/>
</dbReference>
<keyword evidence="3" id="KW-1185">Reference proteome</keyword>
<evidence type="ECO:0000313" key="2">
    <source>
        <dbReference type="EMBL" id="RXK58301.1"/>
    </source>
</evidence>
<keyword evidence="2" id="KW-0808">Transferase</keyword>
<dbReference type="Proteomes" id="UP000290204">
    <property type="component" value="Unassembled WGS sequence"/>
</dbReference>
<comment type="caution">
    <text evidence="2">The sequence shown here is derived from an EMBL/GenBank/DDBJ whole genome shotgun (WGS) entry which is preliminary data.</text>
</comment>
<dbReference type="PANTHER" id="PTHR43072">
    <property type="entry name" value="N-ACETYLTRANSFERASE"/>
    <property type="match status" value="1"/>
</dbReference>
<evidence type="ECO:0000313" key="3">
    <source>
        <dbReference type="Proteomes" id="UP000290204"/>
    </source>
</evidence>
<feature type="domain" description="N-acetyltransferase" evidence="1">
    <location>
        <begin position="5"/>
        <end position="162"/>
    </location>
</feature>
<dbReference type="PROSITE" id="PS51186">
    <property type="entry name" value="GNAT"/>
    <property type="match status" value="1"/>
</dbReference>
<dbReference type="SUPFAM" id="SSF55729">
    <property type="entry name" value="Acyl-CoA N-acyltransferases (Nat)"/>
    <property type="match status" value="1"/>
</dbReference>
<organism evidence="2 3">
    <name type="scientific">Lacibacter luteus</name>
    <dbReference type="NCBI Taxonomy" id="2508719"/>
    <lineage>
        <taxon>Bacteria</taxon>
        <taxon>Pseudomonadati</taxon>
        <taxon>Bacteroidota</taxon>
        <taxon>Chitinophagia</taxon>
        <taxon>Chitinophagales</taxon>
        <taxon>Chitinophagaceae</taxon>
        <taxon>Lacibacter</taxon>
    </lineage>
</organism>
<dbReference type="AlphaFoldDB" id="A0A4Q1CEQ8"/>
<dbReference type="InterPro" id="IPR000182">
    <property type="entry name" value="GNAT_dom"/>
</dbReference>
<accession>A0A4Q1CEQ8</accession>
<dbReference type="Gene3D" id="3.40.630.30">
    <property type="match status" value="1"/>
</dbReference>
<dbReference type="InterPro" id="IPR016181">
    <property type="entry name" value="Acyl_CoA_acyltransferase"/>
</dbReference>
<evidence type="ECO:0000259" key="1">
    <source>
        <dbReference type="PROSITE" id="PS51186"/>
    </source>
</evidence>
<reference evidence="2 3" key="1">
    <citation type="submission" date="2019-01" db="EMBL/GenBank/DDBJ databases">
        <title>Lacibacter sp. strain TTM-7.</title>
        <authorList>
            <person name="Chen W.-M."/>
        </authorList>
    </citation>
    <scope>NUCLEOTIDE SEQUENCE [LARGE SCALE GENOMIC DNA]</scope>
    <source>
        <strain evidence="2 3">TTM-7</strain>
    </source>
</reference>
<dbReference type="CDD" id="cd04301">
    <property type="entry name" value="NAT_SF"/>
    <property type="match status" value="1"/>
</dbReference>
<dbReference type="GO" id="GO:0016747">
    <property type="term" value="F:acyltransferase activity, transferring groups other than amino-acyl groups"/>
    <property type="evidence" value="ECO:0007669"/>
    <property type="project" value="InterPro"/>
</dbReference>
<gene>
    <name evidence="2" type="ORF">ESA94_16780</name>
</gene>
<sequence length="162" mass="17993">MSSSVTIRNIQPNDNAALAIIVRNSLAEFGANKPGTVFFDPTTDALYELFQTPGSVYFIAEEESKLLGGGGIFPTEGLPAKTCELVKMYLHKDARGKGLGKRMIEECLNWAKANGYEQVYLETMPELKQALKVYELFGFEYLNGPLGNSGHFGCDRWMLKKL</sequence>
<dbReference type="RefSeq" id="WP_129132101.1">
    <property type="nucleotide sequence ID" value="NZ_SDHW01000006.1"/>
</dbReference>
<proteinExistence type="predicted"/>